<dbReference type="Proteomes" id="UP000694850">
    <property type="component" value="Unplaced"/>
</dbReference>
<reference evidence="2" key="1">
    <citation type="submission" date="2025-08" db="UniProtKB">
        <authorList>
            <consortium name="RefSeq"/>
        </authorList>
    </citation>
    <scope>IDENTIFICATION</scope>
</reference>
<name>A0AC54ZGC2_ORYAF</name>
<proteinExistence type="predicted"/>
<organism evidence="1 2">
    <name type="scientific">Orycteropus afer afer</name>
    <dbReference type="NCBI Taxonomy" id="1230840"/>
    <lineage>
        <taxon>Eukaryota</taxon>
        <taxon>Metazoa</taxon>
        <taxon>Chordata</taxon>
        <taxon>Craniata</taxon>
        <taxon>Vertebrata</taxon>
        <taxon>Euteleostomi</taxon>
        <taxon>Mammalia</taxon>
        <taxon>Eutheria</taxon>
        <taxon>Afrotheria</taxon>
        <taxon>Tubulidentata</taxon>
        <taxon>Orycteropodidae</taxon>
        <taxon>Orycteropus</taxon>
    </lineage>
</organism>
<evidence type="ECO:0000313" key="2">
    <source>
        <dbReference type="RefSeq" id="XP_042639395.1"/>
    </source>
</evidence>
<evidence type="ECO:0000313" key="1">
    <source>
        <dbReference type="Proteomes" id="UP000694850"/>
    </source>
</evidence>
<gene>
    <name evidence="2" type="primary">LOC122152050</name>
</gene>
<accession>A0AC54ZGC2</accession>
<protein>
    <submittedName>
        <fullName evidence="2">Olfactory receptor 14A16-like</fullName>
    </submittedName>
</protein>
<dbReference type="RefSeq" id="XP_042639395.1">
    <property type="nucleotide sequence ID" value="XM_042783461.1"/>
</dbReference>
<keyword evidence="1" id="KW-1185">Reference proteome</keyword>
<sequence>MNISVVTEFHLVGFAGPWKLQVFQAGIFILIYLAALMGNGLIISITSWDPCLCTPMYFFLRNLSLFDLCLISAVVPKTIVNSFTNSNYISFLGCAAQVFLVAFSAATELFLLTAMSIDRFIAICHPLHYALLMKRDTCVQMTSLACLSGGLMSLIHTASTFSLSYCGLNEIKQFFCDIPQLLAISCSEDITAEVVLIIINAIVFQNVSLADIKETTDTIPEKLTEGNLMEMSASKSVPEDEEGDLEEAVQEDKLTS</sequence>